<evidence type="ECO:0000313" key="3">
    <source>
        <dbReference type="EMBL" id="GBN48563.1"/>
    </source>
</evidence>
<comment type="caution">
    <text evidence="3">The sequence shown here is derived from an EMBL/GenBank/DDBJ whole genome shotgun (WGS) entry which is preliminary data.</text>
</comment>
<dbReference type="GO" id="GO:0005634">
    <property type="term" value="C:nucleus"/>
    <property type="evidence" value="ECO:0007669"/>
    <property type="project" value="TreeGrafter"/>
</dbReference>
<evidence type="ECO:0000313" key="4">
    <source>
        <dbReference type="Proteomes" id="UP000499080"/>
    </source>
</evidence>
<dbReference type="Gene3D" id="3.30.70.330">
    <property type="match status" value="1"/>
</dbReference>
<sequence length="162" mass="18446">MINTENRWIKLKRLKNPKVYENKAGAFITGLDLSCDVLEKKLQRRSERFGTEKKKEPVTQKEIDALYKSLGIEPENLNSCKLKNIRLEALHMRGLEEMDTNDIFAYFGDYGAASVEWINDCSCNVVWLDAATTARAMIGMSRPFIIKKKGTTKQAITGIVKK</sequence>
<comment type="similarity">
    <text evidence="1">Belongs to the NCBP3 family.</text>
</comment>
<dbReference type="GO" id="GO:0000340">
    <property type="term" value="F:RNA 7-methylguanosine cap binding"/>
    <property type="evidence" value="ECO:0007669"/>
    <property type="project" value="InterPro"/>
</dbReference>
<reference evidence="3 4" key="1">
    <citation type="journal article" date="2019" name="Sci. Rep.">
        <title>Orb-weaving spider Araneus ventricosus genome elucidates the spidroin gene catalogue.</title>
        <authorList>
            <person name="Kono N."/>
            <person name="Nakamura H."/>
            <person name="Ohtoshi R."/>
            <person name="Moran D.A.P."/>
            <person name="Shinohara A."/>
            <person name="Yoshida Y."/>
            <person name="Fujiwara M."/>
            <person name="Mori M."/>
            <person name="Tomita M."/>
            <person name="Arakawa K."/>
        </authorList>
    </citation>
    <scope>NUCLEOTIDE SEQUENCE [LARGE SCALE GENOMIC DNA]</scope>
</reference>
<organism evidence="3 4">
    <name type="scientific">Araneus ventricosus</name>
    <name type="common">Orbweaver spider</name>
    <name type="synonym">Epeira ventricosa</name>
    <dbReference type="NCBI Taxonomy" id="182803"/>
    <lineage>
        <taxon>Eukaryota</taxon>
        <taxon>Metazoa</taxon>
        <taxon>Ecdysozoa</taxon>
        <taxon>Arthropoda</taxon>
        <taxon>Chelicerata</taxon>
        <taxon>Arachnida</taxon>
        <taxon>Araneae</taxon>
        <taxon>Araneomorphae</taxon>
        <taxon>Entelegynae</taxon>
        <taxon>Araneoidea</taxon>
        <taxon>Araneidae</taxon>
        <taxon>Araneus</taxon>
    </lineage>
</organism>
<dbReference type="GO" id="GO:0003729">
    <property type="term" value="F:mRNA binding"/>
    <property type="evidence" value="ECO:0007669"/>
    <property type="project" value="InterPro"/>
</dbReference>
<dbReference type="OrthoDB" id="6428954at2759"/>
<evidence type="ECO:0000256" key="1">
    <source>
        <dbReference type="ARBA" id="ARBA00006069"/>
    </source>
</evidence>
<dbReference type="Proteomes" id="UP000499080">
    <property type="component" value="Unassembled WGS sequence"/>
</dbReference>
<keyword evidence="4" id="KW-1185">Reference proteome</keyword>
<dbReference type="EMBL" id="BGPR01010893">
    <property type="protein sequence ID" value="GBN48563.1"/>
    <property type="molecule type" value="Genomic_DNA"/>
</dbReference>
<proteinExistence type="inferred from homology"/>
<accession>A0A4Y2PC65</accession>
<dbReference type="PANTHER" id="PTHR16291:SF0">
    <property type="entry name" value="NUCLEAR CAP-BINDING PROTEIN SUBUNIT 3"/>
    <property type="match status" value="1"/>
</dbReference>
<dbReference type="InterPro" id="IPR012677">
    <property type="entry name" value="Nucleotide-bd_a/b_plait_sf"/>
</dbReference>
<dbReference type="InterPro" id="IPR019416">
    <property type="entry name" value="NCBP3"/>
</dbReference>
<protein>
    <recommendedName>
        <fullName evidence="2">Nuclear cap-binding protein subunit 3</fullName>
    </recommendedName>
</protein>
<gene>
    <name evidence="3" type="primary">ncbp3</name>
    <name evidence="3" type="ORF">AVEN_103756_1</name>
</gene>
<name>A0A4Y2PC65_ARAVE</name>
<dbReference type="PANTHER" id="PTHR16291">
    <property type="entry name" value="NUCLEAR CAP-BINDING PROTEIN SUBUNIT 3"/>
    <property type="match status" value="1"/>
</dbReference>
<dbReference type="AlphaFoldDB" id="A0A4Y2PC65"/>
<evidence type="ECO:0000256" key="2">
    <source>
        <dbReference type="ARBA" id="ARBA00019876"/>
    </source>
</evidence>
<dbReference type="Pfam" id="PF10309">
    <property type="entry name" value="NCBP3"/>
    <property type="match status" value="1"/>
</dbReference>